<keyword evidence="2" id="KW-1185">Reference proteome</keyword>
<reference evidence="1 2" key="1">
    <citation type="submission" date="2023-08" db="EMBL/GenBank/DDBJ databases">
        <title>Microbacterium sp. nov., isolated from a waste landfill.</title>
        <authorList>
            <person name="Wen W."/>
        </authorList>
    </citation>
    <scope>NUCLEOTIDE SEQUENCE [LARGE SCALE GENOMIC DNA]</scope>
    <source>
        <strain evidence="1 2">ASV81</strain>
    </source>
</reference>
<name>A0ABU0XDP0_9MICO</name>
<dbReference type="Proteomes" id="UP001230289">
    <property type="component" value="Unassembled WGS sequence"/>
</dbReference>
<organism evidence="1 2">
    <name type="scientific">Microbacterium capsulatum</name>
    <dbReference type="NCBI Taxonomy" id="3041921"/>
    <lineage>
        <taxon>Bacteria</taxon>
        <taxon>Bacillati</taxon>
        <taxon>Actinomycetota</taxon>
        <taxon>Actinomycetes</taxon>
        <taxon>Micrococcales</taxon>
        <taxon>Microbacteriaceae</taxon>
        <taxon>Microbacterium</taxon>
    </lineage>
</organism>
<comment type="caution">
    <text evidence="1">The sequence shown here is derived from an EMBL/GenBank/DDBJ whole genome shotgun (WGS) entry which is preliminary data.</text>
</comment>
<evidence type="ECO:0000313" key="2">
    <source>
        <dbReference type="Proteomes" id="UP001230289"/>
    </source>
</evidence>
<gene>
    <name evidence="1" type="ORF">RBR11_04590</name>
</gene>
<accession>A0ABU0XDP0</accession>
<sequence>MTDVRLELALRQLGPEDWSAFEKFAAEFLVVDYPSLRTMASMAGDKGRDGQLYQPNEEQNTFIQYSVTEGWSSKITGTIATLTKNFGGSFRLIYATNQKIGPDSDKLVAEQRKAGFEVDIRDRSWFVERAHTHAQRTIASDDLARRFVDPLLASAGLAPRVARPLGPAEARVALVHLALESVDRRDNQGITRSAFEALVRSVMHDTNAQVTMTFDEIVTQTMALVPAGDPVQVEAQVRGALTRLSKKGPIKHIRSRDVYQLSFPEQERVREQSAAVLSSEQDLLDELKARISALEGIDESSIAAAAFDLRIAMDTWLLRRGEAFASAVLTGDVNDFDPRTLESLLSPIEGGPSADALIAIVGEILEAPSAAARAYLSNLASAYTLFSFLRQTPDVQKAMLAVFQGGKIWLDTNVILPLLAERLEENASQRYFTSLIRAARDAGTLLYVTDGVIEELLTHISRSLNCARTIPSSWEGTVPYLFGMYAASGRGRSQMVEWLETFRGDTYQEDDLAQYLQEEHGIVVQDLEAIANEAPPELRAAMQEFWVKTHEERRKQRGQEIDQGLVLRLAGHDVTSSIGVSQLRGKASVGPMGFEHWWLTLDRAAFRMSSWLRDQLGEDAAPKSPALNPDFLVELLRLRQVRSSVERDLQVPLPTMADYMRFAVIPISVVEVADKERAALVGLDERVIQRRVRQKVDEIRWERGTVLIDTAYDR</sequence>
<protein>
    <submittedName>
        <fullName evidence="1">Uncharacterized protein</fullName>
    </submittedName>
</protein>
<evidence type="ECO:0000313" key="1">
    <source>
        <dbReference type="EMBL" id="MDQ4213186.1"/>
    </source>
</evidence>
<dbReference type="EMBL" id="JAVFCB010000002">
    <property type="protein sequence ID" value="MDQ4213186.1"/>
    <property type="molecule type" value="Genomic_DNA"/>
</dbReference>
<proteinExistence type="predicted"/>
<dbReference type="RefSeq" id="WP_308488121.1">
    <property type="nucleotide sequence ID" value="NZ_JAVFCB010000002.1"/>
</dbReference>